<accession>A0A812EH05</accession>
<evidence type="ECO:0000259" key="9">
    <source>
        <dbReference type="Pfam" id="PF09302"/>
    </source>
</evidence>
<feature type="domain" description="XLF-like N-terminal" evidence="9">
    <location>
        <begin position="65"/>
        <end position="169"/>
    </location>
</feature>
<evidence type="ECO:0000256" key="5">
    <source>
        <dbReference type="ARBA" id="ARBA00023242"/>
    </source>
</evidence>
<evidence type="ECO:0000256" key="6">
    <source>
        <dbReference type="ARBA" id="ARBA00025747"/>
    </source>
</evidence>
<keyword evidence="4" id="KW-0234">DNA repair</keyword>
<dbReference type="InterPro" id="IPR052287">
    <property type="entry name" value="NHEJ_factor"/>
</dbReference>
<evidence type="ECO:0000259" key="10">
    <source>
        <dbReference type="Pfam" id="PF21928"/>
    </source>
</evidence>
<keyword evidence="2" id="KW-0227">DNA damage</keyword>
<comment type="subcellular location">
    <subcellularLocation>
        <location evidence="1">Nucleus</location>
    </subcellularLocation>
</comment>
<dbReference type="CDD" id="cd22285">
    <property type="entry name" value="HD_XLF_N"/>
    <property type="match status" value="1"/>
</dbReference>
<evidence type="ECO:0000256" key="8">
    <source>
        <dbReference type="SAM" id="MobiDB-lite"/>
    </source>
</evidence>
<dbReference type="AlphaFoldDB" id="A0A812EH05"/>
<dbReference type="GO" id="GO:0032807">
    <property type="term" value="C:DNA ligase IV complex"/>
    <property type="evidence" value="ECO:0007669"/>
    <property type="project" value="TreeGrafter"/>
</dbReference>
<dbReference type="Pfam" id="PF09302">
    <property type="entry name" value="XLF"/>
    <property type="match status" value="1"/>
</dbReference>
<evidence type="ECO:0000256" key="3">
    <source>
        <dbReference type="ARBA" id="ARBA00023125"/>
    </source>
</evidence>
<dbReference type="Gene3D" id="2.170.210.10">
    <property type="entry name" value="DNA double-strand break repair and VJ recombination XRCC4, N-terminal"/>
    <property type="match status" value="1"/>
</dbReference>
<dbReference type="Gene3D" id="1.10.287.450">
    <property type="entry name" value="Helix hairpin bin"/>
    <property type="match status" value="1"/>
</dbReference>
<dbReference type="PANTHER" id="PTHR32235:SF1">
    <property type="entry name" value="NON-HOMOLOGOUS END-JOINING FACTOR 1"/>
    <property type="match status" value="1"/>
</dbReference>
<evidence type="ECO:0000256" key="4">
    <source>
        <dbReference type="ARBA" id="ARBA00023204"/>
    </source>
</evidence>
<dbReference type="OrthoDB" id="2155935at2759"/>
<keyword evidence="5" id="KW-0539">Nucleus</keyword>
<dbReference type="Pfam" id="PF21928">
    <property type="entry name" value="XLF_CC"/>
    <property type="match status" value="1"/>
</dbReference>
<dbReference type="Proteomes" id="UP000597762">
    <property type="component" value="Unassembled WGS sequence"/>
</dbReference>
<evidence type="ECO:0000256" key="2">
    <source>
        <dbReference type="ARBA" id="ARBA00022763"/>
    </source>
</evidence>
<evidence type="ECO:0000256" key="1">
    <source>
        <dbReference type="ARBA" id="ARBA00004123"/>
    </source>
</evidence>
<comment type="caution">
    <text evidence="11">The sequence shown here is derived from an EMBL/GenBank/DDBJ whole genome shotgun (WGS) entry which is preliminary data.</text>
</comment>
<reference evidence="11" key="1">
    <citation type="submission" date="2021-01" db="EMBL/GenBank/DDBJ databases">
        <authorList>
            <person name="Li R."/>
            <person name="Bekaert M."/>
        </authorList>
    </citation>
    <scope>NUCLEOTIDE SEQUENCE</scope>
    <source>
        <strain evidence="11">Farmed</strain>
    </source>
</reference>
<dbReference type="GO" id="GO:0045027">
    <property type="term" value="F:DNA end binding"/>
    <property type="evidence" value="ECO:0007669"/>
    <property type="project" value="TreeGrafter"/>
</dbReference>
<gene>
    <name evidence="11" type="ORF">SPHA_73451</name>
</gene>
<name>A0A812EH05_ACAPH</name>
<evidence type="ECO:0000256" key="7">
    <source>
        <dbReference type="ARBA" id="ARBA00044529"/>
    </source>
</evidence>
<feature type="region of interest" description="Disordered" evidence="8">
    <location>
        <begin position="330"/>
        <end position="354"/>
    </location>
</feature>
<keyword evidence="12" id="KW-1185">Reference proteome</keyword>
<keyword evidence="3" id="KW-0238">DNA-binding</keyword>
<organism evidence="11 12">
    <name type="scientific">Acanthosepion pharaonis</name>
    <name type="common">Pharaoh cuttlefish</name>
    <name type="synonym">Sepia pharaonis</name>
    <dbReference type="NCBI Taxonomy" id="158019"/>
    <lineage>
        <taxon>Eukaryota</taxon>
        <taxon>Metazoa</taxon>
        <taxon>Spiralia</taxon>
        <taxon>Lophotrochozoa</taxon>
        <taxon>Mollusca</taxon>
        <taxon>Cephalopoda</taxon>
        <taxon>Coleoidea</taxon>
        <taxon>Decapodiformes</taxon>
        <taxon>Sepiida</taxon>
        <taxon>Sepiina</taxon>
        <taxon>Sepiidae</taxon>
        <taxon>Acanthosepion</taxon>
    </lineage>
</organism>
<protein>
    <recommendedName>
        <fullName evidence="7">Non-homologous end-joining factor 1</fullName>
    </recommendedName>
</protein>
<dbReference type="InterPro" id="IPR053829">
    <property type="entry name" value="XLF-like_CC"/>
</dbReference>
<dbReference type="GO" id="GO:0006303">
    <property type="term" value="P:double-strand break repair via nonhomologous end joining"/>
    <property type="evidence" value="ECO:0007669"/>
    <property type="project" value="TreeGrafter"/>
</dbReference>
<proteinExistence type="inferred from homology"/>
<evidence type="ECO:0000313" key="12">
    <source>
        <dbReference type="Proteomes" id="UP000597762"/>
    </source>
</evidence>
<sequence length="368" mass="42290">MNNASDNETVTQHTNNNKHVVHIKPKFEDCNMTTTGLLLSGVVDNNNADETEWRRDWQPDLKCCPWKVLQADHYVYLVKANFLHDSYQFLITDLNHFWYESITHSEFLNRLQELNPNLEAPTTKILDHIKTNLEKNSSDNLSISKEESKSRLHLWINSDLAGFPFCWQMIGESAHEEMVSENTTIPLLMMVSELYRRQKALLRIIFEKDKEIENYKAQGCKLTKKNIATVPFDETVFEHSMVFSQEFEDNVKLLGTTAFESSGQELYQNIMTKYTWLHRCTKTEPGSANDDDSKVTVKSEETIQSTCLSGPSWTHRLPPSLSQQLEVSLPHQNPQNTPTKSPFSSASTSPQITEKVSIFDKHVTMNKA</sequence>
<dbReference type="InterPro" id="IPR038051">
    <property type="entry name" value="XRCC4-like_N_sf"/>
</dbReference>
<comment type="similarity">
    <text evidence="6">Belongs to the XRCC4-XLF family. XLF subfamily.</text>
</comment>
<evidence type="ECO:0000313" key="11">
    <source>
        <dbReference type="EMBL" id="CAE1323625.1"/>
    </source>
</evidence>
<dbReference type="EMBL" id="CAHIKZ030005380">
    <property type="protein sequence ID" value="CAE1323625.1"/>
    <property type="molecule type" value="Genomic_DNA"/>
</dbReference>
<dbReference type="InterPro" id="IPR015381">
    <property type="entry name" value="XLF-like_N"/>
</dbReference>
<feature type="domain" description="XLF-like coiled-coil region" evidence="10">
    <location>
        <begin position="177"/>
        <end position="222"/>
    </location>
</feature>
<dbReference type="PANTHER" id="PTHR32235">
    <property type="entry name" value="NON-HOMOLOGOUS END-JOINING FACTOR 1"/>
    <property type="match status" value="1"/>
</dbReference>